<comment type="caution">
    <text evidence="2">The sequence shown here is derived from an EMBL/GenBank/DDBJ whole genome shotgun (WGS) entry which is preliminary data.</text>
</comment>
<keyword evidence="3" id="KW-1185">Reference proteome</keyword>
<evidence type="ECO:0000313" key="2">
    <source>
        <dbReference type="EMBL" id="CAE8608400.1"/>
    </source>
</evidence>
<dbReference type="Proteomes" id="UP000654075">
    <property type="component" value="Unassembled WGS sequence"/>
</dbReference>
<dbReference type="OrthoDB" id="420206at2759"/>
<dbReference type="SUPFAM" id="SSF53448">
    <property type="entry name" value="Nucleotide-diphospho-sugar transferases"/>
    <property type="match status" value="1"/>
</dbReference>
<sequence length="365" mass="40840">MTSPHCKLQGRTLSVFLLVFTALGAEHDQVPKIVWSFWNDHSSLPKTVRFAQASWQHFAPGYDIRFLDSETWKAHVGAGVVQCSGVSPSAGDYRFADWLRLTLLADHGGIWLDSSIVLTPPLDLLVNRTAQLSGVHLEDVLFETYFIASTRKGKIISRWREEYVRICGLSQDDFEVYLGGLKGAGIEPLNGHFADCDWRDKSWGHVMVDRVIHAAADLTNMLVKYTGHYMHPCGEHYWMHYLRINVALNSVLGTSGKSLQLHSLDKHGISVADTLQTLSAVSVQNGWNNTRIAHFLVAPESNSFDVESIHAMKWRSGERRSLDAFDSCAEGSVICRLQRVIGGNLYKETPLEGESLSAPPERHEL</sequence>
<proteinExistence type="predicted"/>
<name>A0A813F9G6_POLGL</name>
<dbReference type="Pfam" id="PF05704">
    <property type="entry name" value="Caps_synth"/>
    <property type="match status" value="1"/>
</dbReference>
<dbReference type="EMBL" id="CAJNNV010022935">
    <property type="protein sequence ID" value="CAE8608400.1"/>
    <property type="molecule type" value="Genomic_DNA"/>
</dbReference>
<dbReference type="PANTHER" id="PTHR32385">
    <property type="entry name" value="MANNOSYL PHOSPHORYLINOSITOL CERAMIDE SYNTHASE"/>
    <property type="match status" value="1"/>
</dbReference>
<dbReference type="InterPro" id="IPR051706">
    <property type="entry name" value="Glycosyltransferase_domain"/>
</dbReference>
<dbReference type="AlphaFoldDB" id="A0A813F9G6"/>
<dbReference type="InterPro" id="IPR008441">
    <property type="entry name" value="AfumC-like_glycosyl_Trfase"/>
</dbReference>
<protein>
    <submittedName>
        <fullName evidence="2">Uncharacterized protein</fullName>
    </submittedName>
</protein>
<feature type="chain" id="PRO_5032731433" evidence="1">
    <location>
        <begin position="26"/>
        <end position="365"/>
    </location>
</feature>
<feature type="signal peptide" evidence="1">
    <location>
        <begin position="1"/>
        <end position="25"/>
    </location>
</feature>
<gene>
    <name evidence="2" type="ORF">PGLA1383_LOCUS26262</name>
</gene>
<evidence type="ECO:0000313" key="3">
    <source>
        <dbReference type="Proteomes" id="UP000654075"/>
    </source>
</evidence>
<dbReference type="InterPro" id="IPR029044">
    <property type="entry name" value="Nucleotide-diphossugar_trans"/>
</dbReference>
<reference evidence="2" key="1">
    <citation type="submission" date="2021-02" db="EMBL/GenBank/DDBJ databases">
        <authorList>
            <person name="Dougan E. K."/>
            <person name="Rhodes N."/>
            <person name="Thang M."/>
            <person name="Chan C."/>
        </authorList>
    </citation>
    <scope>NUCLEOTIDE SEQUENCE</scope>
</reference>
<evidence type="ECO:0000256" key="1">
    <source>
        <dbReference type="SAM" id="SignalP"/>
    </source>
</evidence>
<organism evidence="2 3">
    <name type="scientific">Polarella glacialis</name>
    <name type="common">Dinoflagellate</name>
    <dbReference type="NCBI Taxonomy" id="89957"/>
    <lineage>
        <taxon>Eukaryota</taxon>
        <taxon>Sar</taxon>
        <taxon>Alveolata</taxon>
        <taxon>Dinophyceae</taxon>
        <taxon>Suessiales</taxon>
        <taxon>Suessiaceae</taxon>
        <taxon>Polarella</taxon>
    </lineage>
</organism>
<dbReference type="GO" id="GO:0016020">
    <property type="term" value="C:membrane"/>
    <property type="evidence" value="ECO:0007669"/>
    <property type="project" value="GOC"/>
</dbReference>
<dbReference type="PANTHER" id="PTHR32385:SF15">
    <property type="entry name" value="INOSITOL PHOSPHOCERAMIDE MANNOSYLTRANSFERASE 1"/>
    <property type="match status" value="1"/>
</dbReference>
<dbReference type="GO" id="GO:0051999">
    <property type="term" value="P:mannosyl-inositol phosphorylceramide biosynthetic process"/>
    <property type="evidence" value="ECO:0007669"/>
    <property type="project" value="TreeGrafter"/>
</dbReference>
<dbReference type="Gene3D" id="3.90.550.20">
    <property type="match status" value="1"/>
</dbReference>
<keyword evidence="1" id="KW-0732">Signal</keyword>
<accession>A0A813F9G6</accession>
<dbReference type="GO" id="GO:0000030">
    <property type="term" value="F:mannosyltransferase activity"/>
    <property type="evidence" value="ECO:0007669"/>
    <property type="project" value="TreeGrafter"/>
</dbReference>